<protein>
    <submittedName>
        <fullName evidence="1">Uncharacterized protein</fullName>
    </submittedName>
</protein>
<evidence type="ECO:0000313" key="2">
    <source>
        <dbReference type="Proteomes" id="UP000198908"/>
    </source>
</evidence>
<dbReference type="AlphaFoldDB" id="A0A1G6HDU7"/>
<name>A0A1G6HDU7_9BURK</name>
<organism evidence="1 2">
    <name type="scientific">Paraburkholderia lycopersici</name>
    <dbReference type="NCBI Taxonomy" id="416944"/>
    <lineage>
        <taxon>Bacteria</taxon>
        <taxon>Pseudomonadati</taxon>
        <taxon>Pseudomonadota</taxon>
        <taxon>Betaproteobacteria</taxon>
        <taxon>Burkholderiales</taxon>
        <taxon>Burkholderiaceae</taxon>
        <taxon>Paraburkholderia</taxon>
    </lineage>
</organism>
<proteinExistence type="predicted"/>
<dbReference type="Proteomes" id="UP000198908">
    <property type="component" value="Unassembled WGS sequence"/>
</dbReference>
<sequence length="60" mass="6727">MKLGFRGGDSKKPMDIQPERLRAVAEALLERLKTDGTIFSTSTASIRTCPWKTWRGRSSS</sequence>
<reference evidence="2" key="1">
    <citation type="submission" date="2016-09" db="EMBL/GenBank/DDBJ databases">
        <authorList>
            <person name="Varghese N."/>
            <person name="Submissions S."/>
        </authorList>
    </citation>
    <scope>NUCLEOTIDE SEQUENCE [LARGE SCALE GENOMIC DNA]</scope>
    <source>
        <strain evidence="2">TNe-862</strain>
    </source>
</reference>
<dbReference type="EMBL" id="FMYQ01000002">
    <property type="protein sequence ID" value="SDB92452.1"/>
    <property type="molecule type" value="Genomic_DNA"/>
</dbReference>
<evidence type="ECO:0000313" key="1">
    <source>
        <dbReference type="EMBL" id="SDB92452.1"/>
    </source>
</evidence>
<keyword evidence="2" id="KW-1185">Reference proteome</keyword>
<accession>A0A1G6HDU7</accession>
<gene>
    <name evidence="1" type="ORF">SAMN05421548_102218</name>
</gene>